<reference evidence="2 3" key="1">
    <citation type="submission" date="2020-08" db="EMBL/GenBank/DDBJ databases">
        <title>Genomic Encyclopedia of Type Strains, Phase III (KMG-III): the genomes of soil and plant-associated and newly described type strains.</title>
        <authorList>
            <person name="Whitman W."/>
        </authorList>
    </citation>
    <scope>NUCLEOTIDE SEQUENCE [LARGE SCALE GENOMIC DNA]</scope>
    <source>
        <strain evidence="2 3">CECT 7282</strain>
    </source>
</reference>
<evidence type="ECO:0000313" key="3">
    <source>
        <dbReference type="Proteomes" id="UP000547614"/>
    </source>
</evidence>
<dbReference type="AlphaFoldDB" id="A0A839VEG5"/>
<evidence type="ECO:0000313" key="2">
    <source>
        <dbReference type="EMBL" id="MBB3191044.1"/>
    </source>
</evidence>
<name>A0A839VEG5_9GAMM</name>
<sequence>MATLKLTTWNIEHLGRLLPIPSDNRKPKLQGIVDEITAIDPDILCLQEGPGNLPDLLAWASSPGGLQGRYRVATIPATEAILQQEPANPRRALQKLYAMQGNVATGNQWIWFLVREGLFQASRATLLDPRVWRDLTRQPRWPVHDWGDLAVQQHSHWRHPQTLLLNLEGVEVEFIGVHLKSKVNRMSPFDQQGELTEEFVSEALRARIRLATEAYDVRRYIEQRFDQHPQPRIFVLGDLNDGPGRGHFERQFLFFDLVSNMQGDVFFARHFLNHALFDFDDRLRWSTGFRDRIEEWSRRRSDAEALPSEPIDSTRFQLIDHILFTQSLVGERACPRIKAGAGLVEHTIHQRINALLTRANQTSDHVPVSVHITW</sequence>
<dbReference type="InterPro" id="IPR036691">
    <property type="entry name" value="Endo/exonu/phosph_ase_sf"/>
</dbReference>
<comment type="caution">
    <text evidence="2">The sequence shown here is derived from an EMBL/GenBank/DDBJ whole genome shotgun (WGS) entry which is preliminary data.</text>
</comment>
<organism evidence="2 3">
    <name type="scientific">Halomonas cerina</name>
    <dbReference type="NCBI Taxonomy" id="447424"/>
    <lineage>
        <taxon>Bacteria</taxon>
        <taxon>Pseudomonadati</taxon>
        <taxon>Pseudomonadota</taxon>
        <taxon>Gammaproteobacteria</taxon>
        <taxon>Oceanospirillales</taxon>
        <taxon>Halomonadaceae</taxon>
        <taxon>Halomonas</taxon>
    </lineage>
</organism>
<dbReference type="Pfam" id="PF03372">
    <property type="entry name" value="Exo_endo_phos"/>
    <property type="match status" value="1"/>
</dbReference>
<dbReference type="GO" id="GO:0003824">
    <property type="term" value="F:catalytic activity"/>
    <property type="evidence" value="ECO:0007669"/>
    <property type="project" value="InterPro"/>
</dbReference>
<gene>
    <name evidence="2" type="ORF">FHR94_002288</name>
</gene>
<evidence type="ECO:0000259" key="1">
    <source>
        <dbReference type="Pfam" id="PF03372"/>
    </source>
</evidence>
<dbReference type="InterPro" id="IPR005135">
    <property type="entry name" value="Endo/exonuclease/phosphatase"/>
</dbReference>
<dbReference type="Gene3D" id="3.60.10.10">
    <property type="entry name" value="Endonuclease/exonuclease/phosphatase"/>
    <property type="match status" value="1"/>
</dbReference>
<proteinExistence type="predicted"/>
<protein>
    <recommendedName>
        <fullName evidence="1">Endonuclease/exonuclease/phosphatase domain-containing protein</fullName>
    </recommendedName>
</protein>
<keyword evidence="3" id="KW-1185">Reference proteome</keyword>
<dbReference type="RefSeq" id="WP_183325829.1">
    <property type="nucleotide sequence ID" value="NZ_JACHXP010000010.1"/>
</dbReference>
<dbReference type="SUPFAM" id="SSF56219">
    <property type="entry name" value="DNase I-like"/>
    <property type="match status" value="1"/>
</dbReference>
<dbReference type="Proteomes" id="UP000547614">
    <property type="component" value="Unassembled WGS sequence"/>
</dbReference>
<dbReference type="EMBL" id="JACHXP010000010">
    <property type="protein sequence ID" value="MBB3191044.1"/>
    <property type="molecule type" value="Genomic_DNA"/>
</dbReference>
<feature type="domain" description="Endonuclease/exonuclease/phosphatase" evidence="1">
    <location>
        <begin position="8"/>
        <end position="365"/>
    </location>
</feature>
<accession>A0A839VEG5</accession>